<dbReference type="PANTHER" id="PTHR43567:SF1">
    <property type="entry name" value="FLAVOREDOXIN"/>
    <property type="match status" value="1"/>
</dbReference>
<gene>
    <name evidence="5" type="ORF">RSO01_47770</name>
</gene>
<dbReference type="GO" id="GO:0010181">
    <property type="term" value="F:FMN binding"/>
    <property type="evidence" value="ECO:0007669"/>
    <property type="project" value="InterPro"/>
</dbReference>
<dbReference type="SUPFAM" id="SSF50475">
    <property type="entry name" value="FMN-binding split barrel"/>
    <property type="match status" value="1"/>
</dbReference>
<comment type="cofactor">
    <cofactor evidence="1">
        <name>FMN</name>
        <dbReference type="ChEBI" id="CHEBI:58210"/>
    </cofactor>
</comment>
<dbReference type="Pfam" id="PF01613">
    <property type="entry name" value="Flavin_Reduct"/>
    <property type="match status" value="1"/>
</dbReference>
<dbReference type="InterPro" id="IPR002563">
    <property type="entry name" value="Flavin_Rdtase-like_dom"/>
</dbReference>
<keyword evidence="2" id="KW-0285">Flavoprotein</keyword>
<dbReference type="InterPro" id="IPR012349">
    <property type="entry name" value="Split_barrel_FMN-bd"/>
</dbReference>
<dbReference type="OrthoDB" id="9792436at2"/>
<keyword evidence="6" id="KW-1185">Reference proteome</keyword>
<dbReference type="InterPro" id="IPR052174">
    <property type="entry name" value="Flavoredoxin"/>
</dbReference>
<feature type="domain" description="Flavin reductase like" evidence="4">
    <location>
        <begin position="17"/>
        <end position="169"/>
    </location>
</feature>
<dbReference type="RefSeq" id="WP_147152140.1">
    <property type="nucleotide sequence ID" value="NZ_BKAJ01000083.1"/>
</dbReference>
<name>A0A512NF85_9HYPH</name>
<evidence type="ECO:0000259" key="4">
    <source>
        <dbReference type="SMART" id="SM00903"/>
    </source>
</evidence>
<dbReference type="SMART" id="SM00903">
    <property type="entry name" value="Flavin_Reduct"/>
    <property type="match status" value="1"/>
</dbReference>
<organism evidence="5 6">
    <name type="scientific">Reyranella soli</name>
    <dbReference type="NCBI Taxonomy" id="1230389"/>
    <lineage>
        <taxon>Bacteria</taxon>
        <taxon>Pseudomonadati</taxon>
        <taxon>Pseudomonadota</taxon>
        <taxon>Alphaproteobacteria</taxon>
        <taxon>Hyphomicrobiales</taxon>
        <taxon>Reyranellaceae</taxon>
        <taxon>Reyranella</taxon>
    </lineage>
</organism>
<dbReference type="Proteomes" id="UP000321058">
    <property type="component" value="Unassembled WGS sequence"/>
</dbReference>
<comment type="caution">
    <text evidence="5">The sequence shown here is derived from an EMBL/GenBank/DDBJ whole genome shotgun (WGS) entry which is preliminary data.</text>
</comment>
<evidence type="ECO:0000256" key="3">
    <source>
        <dbReference type="ARBA" id="ARBA00038054"/>
    </source>
</evidence>
<evidence type="ECO:0000256" key="1">
    <source>
        <dbReference type="ARBA" id="ARBA00001917"/>
    </source>
</evidence>
<reference evidence="5 6" key="1">
    <citation type="submission" date="2019-07" db="EMBL/GenBank/DDBJ databases">
        <title>Whole genome shotgun sequence of Reyranella soli NBRC 108950.</title>
        <authorList>
            <person name="Hosoyama A."/>
            <person name="Uohara A."/>
            <person name="Ohji S."/>
            <person name="Ichikawa N."/>
        </authorList>
    </citation>
    <scope>NUCLEOTIDE SEQUENCE [LARGE SCALE GENOMIC DNA]</scope>
    <source>
        <strain evidence="5 6">NBRC 108950</strain>
    </source>
</reference>
<evidence type="ECO:0000313" key="6">
    <source>
        <dbReference type="Proteomes" id="UP000321058"/>
    </source>
</evidence>
<proteinExistence type="inferred from homology"/>
<evidence type="ECO:0000313" key="5">
    <source>
        <dbReference type="EMBL" id="GEP57611.1"/>
    </source>
</evidence>
<dbReference type="AlphaFoldDB" id="A0A512NF85"/>
<sequence>MARPRRKTDLPVSEIRRYLEPGPIVLVTSAHGDERNIMTMGWHTVMEFTPSLVGCIIAGGNHSFGLIRRSKECVINLPTTALTDQVVGVGNTSGVEIDKFEKFKLTPETAQHVKAPLIAECHASFECRLADGSLISKYNFFIFEVVKAHVAASPKHPQTLHYTGDGVFMTAGKVISRRSQFRPAML</sequence>
<comment type="similarity">
    <text evidence="3">Belongs to the flavoredoxin family.</text>
</comment>
<dbReference type="PANTHER" id="PTHR43567">
    <property type="entry name" value="FLAVOREDOXIN-RELATED-RELATED"/>
    <property type="match status" value="1"/>
</dbReference>
<accession>A0A512NF85</accession>
<dbReference type="Gene3D" id="2.30.110.10">
    <property type="entry name" value="Electron Transport, Fmn-binding Protein, Chain A"/>
    <property type="match status" value="1"/>
</dbReference>
<dbReference type="GO" id="GO:0016646">
    <property type="term" value="F:oxidoreductase activity, acting on the CH-NH group of donors, NAD or NADP as acceptor"/>
    <property type="evidence" value="ECO:0007669"/>
    <property type="project" value="UniProtKB-ARBA"/>
</dbReference>
<protein>
    <submittedName>
        <fullName evidence="5">Flavin reductase</fullName>
    </submittedName>
</protein>
<evidence type="ECO:0000256" key="2">
    <source>
        <dbReference type="ARBA" id="ARBA00022630"/>
    </source>
</evidence>
<dbReference type="EMBL" id="BKAJ01000083">
    <property type="protein sequence ID" value="GEP57611.1"/>
    <property type="molecule type" value="Genomic_DNA"/>
</dbReference>